<feature type="transmembrane region" description="Helical" evidence="10">
    <location>
        <begin position="365"/>
        <end position="384"/>
    </location>
</feature>
<evidence type="ECO:0000259" key="12">
    <source>
        <dbReference type="Pfam" id="PF00149"/>
    </source>
</evidence>
<evidence type="ECO:0000256" key="9">
    <source>
        <dbReference type="ARBA" id="ARBA00023211"/>
    </source>
</evidence>
<keyword evidence="5" id="KW-0479">Metal-binding</keyword>
<dbReference type="EMBL" id="GDJX01001189">
    <property type="protein sequence ID" value="JAT66747.1"/>
    <property type="molecule type" value="Transcribed_RNA"/>
</dbReference>
<evidence type="ECO:0000256" key="1">
    <source>
        <dbReference type="ARBA" id="ARBA00001936"/>
    </source>
</evidence>
<evidence type="ECO:0000256" key="2">
    <source>
        <dbReference type="ARBA" id="ARBA00004141"/>
    </source>
</evidence>
<keyword evidence="8 10" id="KW-0472">Membrane</keyword>
<keyword evidence="9" id="KW-0464">Manganese</keyword>
<evidence type="ECO:0000256" key="5">
    <source>
        <dbReference type="ARBA" id="ARBA00022723"/>
    </source>
</evidence>
<feature type="domain" description="Calcineurin-like phosphoesterase" evidence="12">
    <location>
        <begin position="66"/>
        <end position="313"/>
    </location>
</feature>
<comment type="subcellular location">
    <subcellularLocation>
        <location evidence="2">Membrane</location>
        <topology evidence="2">Multi-pass membrane protein</topology>
    </subcellularLocation>
</comment>
<dbReference type="FunFam" id="3.60.21.10:FF:000135">
    <property type="entry name" value="Os06g0222800 protein"/>
    <property type="match status" value="1"/>
</dbReference>
<keyword evidence="11" id="KW-0732">Signal</keyword>
<evidence type="ECO:0000256" key="7">
    <source>
        <dbReference type="ARBA" id="ARBA00022989"/>
    </source>
</evidence>
<dbReference type="GO" id="GO:0016787">
    <property type="term" value="F:hydrolase activity"/>
    <property type="evidence" value="ECO:0007669"/>
    <property type="project" value="UniProtKB-KW"/>
</dbReference>
<dbReference type="InterPro" id="IPR029052">
    <property type="entry name" value="Metallo-depent_PP-like"/>
</dbReference>
<organism evidence="13">
    <name type="scientific">Anthurium amnicola</name>
    <dbReference type="NCBI Taxonomy" id="1678845"/>
    <lineage>
        <taxon>Eukaryota</taxon>
        <taxon>Viridiplantae</taxon>
        <taxon>Streptophyta</taxon>
        <taxon>Embryophyta</taxon>
        <taxon>Tracheophyta</taxon>
        <taxon>Spermatophyta</taxon>
        <taxon>Magnoliopsida</taxon>
        <taxon>Liliopsida</taxon>
        <taxon>Araceae</taxon>
        <taxon>Pothoideae</taxon>
        <taxon>Potheae</taxon>
        <taxon>Anthurium</taxon>
    </lineage>
</organism>
<evidence type="ECO:0000256" key="10">
    <source>
        <dbReference type="SAM" id="Phobius"/>
    </source>
</evidence>
<evidence type="ECO:0000313" key="13">
    <source>
        <dbReference type="EMBL" id="JAT66747.1"/>
    </source>
</evidence>
<keyword evidence="7 10" id="KW-1133">Transmembrane helix</keyword>
<dbReference type="GO" id="GO:0016020">
    <property type="term" value="C:membrane"/>
    <property type="evidence" value="ECO:0007669"/>
    <property type="project" value="UniProtKB-SubCell"/>
</dbReference>
<protein>
    <submittedName>
        <fullName evidence="13">Metallophosphoesterase 1</fullName>
    </submittedName>
</protein>
<dbReference type="GO" id="GO:0046872">
    <property type="term" value="F:metal ion binding"/>
    <property type="evidence" value="ECO:0007669"/>
    <property type="project" value="UniProtKB-KW"/>
</dbReference>
<reference evidence="13" key="1">
    <citation type="submission" date="2015-07" db="EMBL/GenBank/DDBJ databases">
        <title>Transcriptome Assembly of Anthurium amnicola.</title>
        <authorList>
            <person name="Suzuki J."/>
        </authorList>
    </citation>
    <scope>NUCLEOTIDE SEQUENCE</scope>
</reference>
<comment type="similarity">
    <text evidence="3">Belongs to the metallophosphoesterase superfamily. MPPE1 family.</text>
</comment>
<proteinExistence type="inferred from homology"/>
<evidence type="ECO:0000256" key="3">
    <source>
        <dbReference type="ARBA" id="ARBA00008895"/>
    </source>
</evidence>
<gene>
    <name evidence="13" type="primary">MPPE1</name>
    <name evidence="13" type="ORF">g.29650</name>
</gene>
<feature type="chain" id="PRO_5008901035" evidence="11">
    <location>
        <begin position="20"/>
        <end position="394"/>
    </location>
</feature>
<accession>A0A1D1ZIP3</accession>
<dbReference type="InterPro" id="IPR004843">
    <property type="entry name" value="Calcineurin-like_PHP"/>
</dbReference>
<dbReference type="PANTHER" id="PTHR13315">
    <property type="entry name" value="METALLO PHOSPHOESTERASE RELATED"/>
    <property type="match status" value="1"/>
</dbReference>
<dbReference type="InterPro" id="IPR033308">
    <property type="entry name" value="PGAP5/Cdc1/Ted1"/>
</dbReference>
<dbReference type="Pfam" id="PF00149">
    <property type="entry name" value="Metallophos"/>
    <property type="match status" value="1"/>
</dbReference>
<keyword evidence="4 10" id="KW-0812">Transmembrane</keyword>
<dbReference type="PANTHER" id="PTHR13315:SF0">
    <property type="entry name" value="METALLOPHOSPHOESTERASE 1"/>
    <property type="match status" value="1"/>
</dbReference>
<feature type="signal peptide" evidence="11">
    <location>
        <begin position="1"/>
        <end position="19"/>
    </location>
</feature>
<sequence>MAAAWRSALPLIFVAALIAFEERVSVPSCETAGGGAEGQRPEDLKVMMVADLLLLGPHAGFANFYFRHAYATKFFRKSFEKLKPDMLIVLGDVSAKGFKITNSKWLSLLQQFQRMLGPFLGLPLHIVLGDRDIGVCTNINEKSVGHIANHLPGLDSSGCGTFEISNISFVSLNAVALLCRNNNLRFSVEKVIESESLDLRTRAKGMEEEAVSGQLSCFSDFCWRENVASAGSGPVLLLHFPLHRTTRSSCDGVVPRRNLWQIIPETHESSGQLDRRLAGAGPYELRHTLPPNDTEYILQALKPRIVFSAHTHQFCDHIHVDGTREVTVPAMSWTARDDPGFIFVTFGQNKVVTVSHCSLARESHVLLAYISIFILLIATTLVMSNSHLTNLFVP</sequence>
<keyword evidence="6" id="KW-0378">Hydrolase</keyword>
<dbReference type="SUPFAM" id="SSF56300">
    <property type="entry name" value="Metallo-dependent phosphatases"/>
    <property type="match status" value="1"/>
</dbReference>
<comment type="cofactor">
    <cofactor evidence="1">
        <name>Mn(2+)</name>
        <dbReference type="ChEBI" id="CHEBI:29035"/>
    </cofactor>
</comment>
<evidence type="ECO:0000256" key="4">
    <source>
        <dbReference type="ARBA" id="ARBA00022692"/>
    </source>
</evidence>
<evidence type="ECO:0000256" key="11">
    <source>
        <dbReference type="SAM" id="SignalP"/>
    </source>
</evidence>
<dbReference type="AlphaFoldDB" id="A0A1D1ZIP3"/>
<evidence type="ECO:0000256" key="6">
    <source>
        <dbReference type="ARBA" id="ARBA00022801"/>
    </source>
</evidence>
<evidence type="ECO:0000256" key="8">
    <source>
        <dbReference type="ARBA" id="ARBA00023136"/>
    </source>
</evidence>
<dbReference type="GO" id="GO:0006506">
    <property type="term" value="P:GPI anchor biosynthetic process"/>
    <property type="evidence" value="ECO:0007669"/>
    <property type="project" value="InterPro"/>
</dbReference>
<name>A0A1D1ZIP3_9ARAE</name>